<feature type="domain" description="NACHT" evidence="2">
    <location>
        <begin position="407"/>
        <end position="553"/>
    </location>
</feature>
<dbReference type="STRING" id="1043002.A0A074XD18"/>
<dbReference type="HOGENOM" id="CLU_000288_34_2_1"/>
<dbReference type="GeneID" id="40752168"/>
<dbReference type="InterPro" id="IPR000845">
    <property type="entry name" value="Nucleoside_phosphorylase_d"/>
</dbReference>
<organism evidence="3 4">
    <name type="scientific">Aureobasidium pullulans EXF-150</name>
    <dbReference type="NCBI Taxonomy" id="1043002"/>
    <lineage>
        <taxon>Eukaryota</taxon>
        <taxon>Fungi</taxon>
        <taxon>Dikarya</taxon>
        <taxon>Ascomycota</taxon>
        <taxon>Pezizomycotina</taxon>
        <taxon>Dothideomycetes</taxon>
        <taxon>Dothideomycetidae</taxon>
        <taxon>Dothideales</taxon>
        <taxon>Saccotheciaceae</taxon>
        <taxon>Aureobasidium</taxon>
    </lineage>
</organism>
<proteinExistence type="predicted"/>
<name>A0A074XD18_AURPU</name>
<dbReference type="PROSITE" id="PS50837">
    <property type="entry name" value="NACHT"/>
    <property type="match status" value="1"/>
</dbReference>
<dbReference type="InterPro" id="IPR027417">
    <property type="entry name" value="P-loop_NTPase"/>
</dbReference>
<dbReference type="Pfam" id="PF24883">
    <property type="entry name" value="NPHP3_N"/>
    <property type="match status" value="1"/>
</dbReference>
<keyword evidence="4" id="KW-1185">Reference proteome</keyword>
<dbReference type="InterPro" id="IPR056884">
    <property type="entry name" value="NPHP3-like_N"/>
</dbReference>
<dbReference type="InterPro" id="IPR007111">
    <property type="entry name" value="NACHT_NTPase"/>
</dbReference>
<dbReference type="Gene3D" id="3.40.50.300">
    <property type="entry name" value="P-loop containing nucleotide triphosphate hydrolases"/>
    <property type="match status" value="1"/>
</dbReference>
<protein>
    <recommendedName>
        <fullName evidence="2">NACHT domain-containing protein</fullName>
    </recommendedName>
</protein>
<dbReference type="SUPFAM" id="SSF53167">
    <property type="entry name" value="Purine and uridine phosphorylases"/>
    <property type="match status" value="1"/>
</dbReference>
<dbReference type="SUPFAM" id="SSF52540">
    <property type="entry name" value="P-loop containing nucleoside triphosphate hydrolases"/>
    <property type="match status" value="1"/>
</dbReference>
<dbReference type="InterPro" id="IPR035994">
    <property type="entry name" value="Nucleoside_phosphorylase_sf"/>
</dbReference>
<dbReference type="InterPro" id="IPR059095">
    <property type="entry name" value="Znf_C2H2_17_2nd"/>
</dbReference>
<dbReference type="PANTHER" id="PTHR46082">
    <property type="entry name" value="ATP/GTP-BINDING PROTEIN-RELATED"/>
    <property type="match status" value="1"/>
</dbReference>
<dbReference type="RefSeq" id="XP_029759475.1">
    <property type="nucleotide sequence ID" value="XM_029909862.1"/>
</dbReference>
<dbReference type="EMBL" id="KL584985">
    <property type="protein sequence ID" value="KEQ83288.1"/>
    <property type="molecule type" value="Genomic_DNA"/>
</dbReference>
<accession>A0A074XD18</accession>
<dbReference type="Pfam" id="PF26176">
    <property type="entry name" value="zf_C2H2_17_2"/>
    <property type="match status" value="1"/>
</dbReference>
<evidence type="ECO:0000313" key="4">
    <source>
        <dbReference type="Proteomes" id="UP000030706"/>
    </source>
</evidence>
<dbReference type="SMART" id="SM00355">
    <property type="entry name" value="ZnF_C2H2"/>
    <property type="match status" value="2"/>
</dbReference>
<dbReference type="PANTHER" id="PTHR46082:SF11">
    <property type="entry name" value="AAA+ ATPASE DOMAIN-CONTAINING PROTEIN-RELATED"/>
    <property type="match status" value="1"/>
</dbReference>
<dbReference type="Proteomes" id="UP000030706">
    <property type="component" value="Unassembled WGS sequence"/>
</dbReference>
<reference evidence="3 4" key="1">
    <citation type="journal article" date="2014" name="BMC Genomics">
        <title>Genome sequencing of four Aureobasidium pullulans varieties: biotechnological potential, stress tolerance, and description of new species.</title>
        <authorList>
            <person name="Gostin Ar C."/>
            <person name="Ohm R.A."/>
            <person name="Kogej T."/>
            <person name="Sonjak S."/>
            <person name="Turk M."/>
            <person name="Zajc J."/>
            <person name="Zalar P."/>
            <person name="Grube M."/>
            <person name="Sun H."/>
            <person name="Han J."/>
            <person name="Sharma A."/>
            <person name="Chiniquy J."/>
            <person name="Ngan C.Y."/>
            <person name="Lipzen A."/>
            <person name="Barry K."/>
            <person name="Grigoriev I.V."/>
            <person name="Gunde-Cimerman N."/>
        </authorList>
    </citation>
    <scope>NUCLEOTIDE SEQUENCE [LARGE SCALE GENOMIC DNA]</scope>
    <source>
        <strain evidence="3 4">EXF-150</strain>
    </source>
</reference>
<dbReference type="InterPro" id="IPR053137">
    <property type="entry name" value="NLR-like"/>
</dbReference>
<evidence type="ECO:0000256" key="1">
    <source>
        <dbReference type="ARBA" id="ARBA00022737"/>
    </source>
</evidence>
<evidence type="ECO:0000313" key="3">
    <source>
        <dbReference type="EMBL" id="KEQ83288.1"/>
    </source>
</evidence>
<keyword evidence="1" id="KW-0677">Repeat</keyword>
<evidence type="ECO:0000259" key="2">
    <source>
        <dbReference type="PROSITE" id="PS50837"/>
    </source>
</evidence>
<dbReference type="GO" id="GO:0003824">
    <property type="term" value="F:catalytic activity"/>
    <property type="evidence" value="ECO:0007669"/>
    <property type="project" value="InterPro"/>
</dbReference>
<gene>
    <name evidence="3" type="ORF">M438DRAFT_406695</name>
</gene>
<dbReference type="GO" id="GO:0009116">
    <property type="term" value="P:nucleoside metabolic process"/>
    <property type="evidence" value="ECO:0007669"/>
    <property type="project" value="InterPro"/>
</dbReference>
<dbReference type="InterPro" id="IPR013087">
    <property type="entry name" value="Znf_C2H2_type"/>
</dbReference>
<dbReference type="OrthoDB" id="1577640at2759"/>
<dbReference type="Pfam" id="PF01048">
    <property type="entry name" value="PNP_UDP_1"/>
    <property type="match status" value="1"/>
</dbReference>
<dbReference type="Gene3D" id="3.40.50.1580">
    <property type="entry name" value="Nucleoside phosphorylase domain"/>
    <property type="match status" value="1"/>
</dbReference>
<sequence>MASSQQRETPSPDDGQAEINRADQYTIGWICALPIELAAAVKMLDQEHQRLPLPSSDDNSYRFGCIGDHNIVIGCLPSGRTGLVSASSVAVQMMSAFRQIRVGLMVGIGGGVPSEDNDIRLGDIVVSHPNGQHGGVAQYDFGKARPDGIFERTGSLNAPPNALLTALTDVRAAEEMDELKIVDYLSRLTDRLPPYAYPSKLTDCLFQPQYSHVGGRNCFGCGSENSVDREERDTKEPRIHYGTIASGNRVMKDAIERDKISQDLGGVLCFEMEAAGLMNNFPCLVIRGISDYSDSHKNDGWQRYASATAAAFAKDLLYHLASTRINQIEPISQAMNQMASMLTRNFEMVERTNQEIGRANEREILEWLSPSLKLSRIQNVTRDCRVHETGNWFIQDSRYSTWFQAGGLVWLHGVAGCGKTVLSSRIIDDLKERCISLSNTRIAYWYFQFSDSSTQDISYMLRSILRQLASSPLPGRLRRLWSQHCQNQSEPSRAELLDVISDIVNRHEVVCLVLDALDEYPADKSPGRLTLLETIQQLMILCAPSLRCLVTSRREPDIWKSLQSVASCVIDIEPAIKEDVAKLVAFALQQYSIRRWGDTILDLIATKLLDAEERWTDLQIRRLCACPTEDDLLTALDTIPESLEEAYHQALATIPSTLQERVRKILIWLASSFREMTSREIAAVVSFPFVDDVLKICTSLLVTVIDGDTHETIKLAHFTVKEFLIVQQIYDESLYWYKFTAQLAHRCITDQIIHYVFPSSISFPKALRPYAEGFWLAHARQNDATTDWAETQLLVDCILKHDNILFRDWLRANHPAEACAQSPLYYASLLGLEVSVMNLWRELLPGRNENEILGSTVTTAARMGHVKIVRWLVGQSQDVTSYIDLPRIVECLRVNIHETLCDLLQKRPKISLSAGAIYAATKNTSGEVILEVLLDQELVTLAITEDIIEAAAHNHWNRKILDMLVWRRVREFPVTLRALLAVAKTSLLALEMLMDHRRDDISFRDHDYSALALEQSVYTLQKLLSQGVNVPITPALIKSVARSPCGSEMLELLLDHCAPTHSLSKREVYAVAACFDLKILIRLMAFQWDEDVNLNDLSQCIAYSCYIEPPKRTRLSERAFDRFGKVHRDYRPTLRRPSPDVKNTALRLLLVKAGSTLRFTKEFFSLVATRFAIMLDHSVGEPIFADATGHSKMLNPSDFLVCINRQASEHRIPEELLCYLQSMWKFDISSDSSSTQPDPHSSKQGDSVSIFVESYPALLQHHIYSDADYDSQFTVFLPSVSISKESDHITAVDDPDLIEPEGHALKTSDLYVPVCEPYQCQMAQCAELPSFIYSFDLLRHQREVHGMHGGPEEQLFCPVEHCKRHTAQGFTRRENLEEHLRRVHKLR</sequence>